<protein>
    <submittedName>
        <fullName evidence="1">Uncharacterized protein</fullName>
    </submittedName>
</protein>
<sequence>MKKFLKEYFIEALKFPKGAGKRAAVWFCHDILIVKVLRMFLGINGFLESRNGFQLGNECQKERADLKGRFNKCSIRDDDTGYLEGLSLQADSWTLDRRITKFKYKGLRDRAISHKRHTVKNKQPISSAKFVLLIDHDHPIFRLLH</sequence>
<dbReference type="AlphaFoldDB" id="A0A2Z6S246"/>
<reference evidence="1 2" key="1">
    <citation type="submission" date="2017-11" db="EMBL/GenBank/DDBJ databases">
        <title>The genome of Rhizophagus clarus HR1 reveals common genetic basis of auxotrophy among arbuscular mycorrhizal fungi.</title>
        <authorList>
            <person name="Kobayashi Y."/>
        </authorList>
    </citation>
    <scope>NUCLEOTIDE SEQUENCE [LARGE SCALE GENOMIC DNA]</scope>
    <source>
        <strain evidence="1 2">HR1</strain>
    </source>
</reference>
<organism evidence="1 2">
    <name type="scientific">Rhizophagus clarus</name>
    <dbReference type="NCBI Taxonomy" id="94130"/>
    <lineage>
        <taxon>Eukaryota</taxon>
        <taxon>Fungi</taxon>
        <taxon>Fungi incertae sedis</taxon>
        <taxon>Mucoromycota</taxon>
        <taxon>Glomeromycotina</taxon>
        <taxon>Glomeromycetes</taxon>
        <taxon>Glomerales</taxon>
        <taxon>Glomeraceae</taxon>
        <taxon>Rhizophagus</taxon>
    </lineage>
</organism>
<accession>A0A2Z6S246</accession>
<name>A0A2Z6S246_9GLOM</name>
<gene>
    <name evidence="1" type="ORF">RclHR1_03200006</name>
</gene>
<proteinExistence type="predicted"/>
<keyword evidence="2" id="KW-1185">Reference proteome</keyword>
<dbReference type="Proteomes" id="UP000247702">
    <property type="component" value="Unassembled WGS sequence"/>
</dbReference>
<evidence type="ECO:0000313" key="1">
    <source>
        <dbReference type="EMBL" id="GBB98356.1"/>
    </source>
</evidence>
<comment type="caution">
    <text evidence="1">The sequence shown here is derived from an EMBL/GenBank/DDBJ whole genome shotgun (WGS) entry which is preliminary data.</text>
</comment>
<evidence type="ECO:0000313" key="2">
    <source>
        <dbReference type="Proteomes" id="UP000247702"/>
    </source>
</evidence>
<dbReference type="EMBL" id="BEXD01002447">
    <property type="protein sequence ID" value="GBB98356.1"/>
    <property type="molecule type" value="Genomic_DNA"/>
</dbReference>